<feature type="transmembrane region" description="Helical" evidence="5">
    <location>
        <begin position="67"/>
        <end position="86"/>
    </location>
</feature>
<feature type="transmembrane region" description="Helical" evidence="5">
    <location>
        <begin position="160"/>
        <end position="180"/>
    </location>
</feature>
<dbReference type="AlphaFoldDB" id="A0A0L1JN83"/>
<dbReference type="InterPro" id="IPR036259">
    <property type="entry name" value="MFS_trans_sf"/>
</dbReference>
<dbReference type="Pfam" id="PF07690">
    <property type="entry name" value="MFS_1"/>
    <property type="match status" value="1"/>
</dbReference>
<reference evidence="7 8" key="1">
    <citation type="journal article" date="2015" name="Int. J. Syst. Evol. Microbiol.">
        <title>Aestuariivita atlantica sp. nov., isolated from deep sea sediment of the Atlantic Ocean.</title>
        <authorList>
            <person name="Li G."/>
            <person name="Lai Q."/>
            <person name="Du Y."/>
            <person name="Liu X."/>
            <person name="Sun F."/>
            <person name="Shao Z."/>
        </authorList>
    </citation>
    <scope>NUCLEOTIDE SEQUENCE [LARGE SCALE GENOMIC DNA]</scope>
    <source>
        <strain evidence="7 8">22II-S11-z3</strain>
    </source>
</reference>
<evidence type="ECO:0000256" key="4">
    <source>
        <dbReference type="ARBA" id="ARBA00023136"/>
    </source>
</evidence>
<feature type="transmembrane region" description="Helical" evidence="5">
    <location>
        <begin position="135"/>
        <end position="154"/>
    </location>
</feature>
<dbReference type="GO" id="GO:0022857">
    <property type="term" value="F:transmembrane transporter activity"/>
    <property type="evidence" value="ECO:0007669"/>
    <property type="project" value="InterPro"/>
</dbReference>
<protein>
    <submittedName>
        <fullName evidence="7">MFS transporter</fullName>
    </submittedName>
</protein>
<comment type="subcellular location">
    <subcellularLocation>
        <location evidence="1">Membrane</location>
        <topology evidence="1">Multi-pass membrane protein</topology>
    </subcellularLocation>
</comment>
<comment type="caution">
    <text evidence="7">The sequence shown here is derived from an EMBL/GenBank/DDBJ whole genome shotgun (WGS) entry which is preliminary data.</text>
</comment>
<feature type="domain" description="Major facilitator superfamily (MFS) profile" evidence="6">
    <location>
        <begin position="1"/>
        <end position="392"/>
    </location>
</feature>
<dbReference type="InterPro" id="IPR005829">
    <property type="entry name" value="Sugar_transporter_CS"/>
</dbReference>
<dbReference type="RefSeq" id="WP_050531182.1">
    <property type="nucleotide sequence ID" value="NZ_AQQZ01000005.1"/>
</dbReference>
<dbReference type="Proteomes" id="UP000036938">
    <property type="component" value="Unassembled WGS sequence"/>
</dbReference>
<dbReference type="PANTHER" id="PTHR23530">
    <property type="entry name" value="TRANSPORT PROTEIN-RELATED"/>
    <property type="match status" value="1"/>
</dbReference>
<evidence type="ECO:0000313" key="8">
    <source>
        <dbReference type="Proteomes" id="UP000036938"/>
    </source>
</evidence>
<evidence type="ECO:0000256" key="1">
    <source>
        <dbReference type="ARBA" id="ARBA00004141"/>
    </source>
</evidence>
<keyword evidence="3 5" id="KW-1133">Transmembrane helix</keyword>
<feature type="transmembrane region" description="Helical" evidence="5">
    <location>
        <begin position="92"/>
        <end position="114"/>
    </location>
</feature>
<dbReference type="InterPro" id="IPR053160">
    <property type="entry name" value="MFS_DHA3_Transporter"/>
</dbReference>
<gene>
    <name evidence="7" type="ORF">ATO11_12255</name>
</gene>
<accession>A0A0L1JN83</accession>
<dbReference type="Gene3D" id="1.20.1250.20">
    <property type="entry name" value="MFS general substrate transporter like domains"/>
    <property type="match status" value="1"/>
</dbReference>
<evidence type="ECO:0000256" key="3">
    <source>
        <dbReference type="ARBA" id="ARBA00022989"/>
    </source>
</evidence>
<evidence type="ECO:0000256" key="2">
    <source>
        <dbReference type="ARBA" id="ARBA00022692"/>
    </source>
</evidence>
<feature type="transmembrane region" description="Helical" evidence="5">
    <location>
        <begin position="201"/>
        <end position="226"/>
    </location>
</feature>
<feature type="transmembrane region" description="Helical" evidence="5">
    <location>
        <begin position="279"/>
        <end position="307"/>
    </location>
</feature>
<organism evidence="7 8">
    <name type="scientific">Pseudaestuariivita atlantica</name>
    <dbReference type="NCBI Taxonomy" id="1317121"/>
    <lineage>
        <taxon>Bacteria</taxon>
        <taxon>Pseudomonadati</taxon>
        <taxon>Pseudomonadota</taxon>
        <taxon>Alphaproteobacteria</taxon>
        <taxon>Rhodobacterales</taxon>
        <taxon>Paracoccaceae</taxon>
        <taxon>Pseudaestuariivita</taxon>
    </lineage>
</organism>
<feature type="transmembrane region" description="Helical" evidence="5">
    <location>
        <begin position="341"/>
        <end position="359"/>
    </location>
</feature>
<dbReference type="PANTHER" id="PTHR23530:SF1">
    <property type="entry name" value="PERMEASE, MAJOR FACILITATOR SUPERFAMILY-RELATED"/>
    <property type="match status" value="1"/>
</dbReference>
<keyword evidence="2 5" id="KW-0812">Transmembrane</keyword>
<dbReference type="InterPro" id="IPR011701">
    <property type="entry name" value="MFS"/>
</dbReference>
<dbReference type="EMBL" id="AQQZ01000005">
    <property type="protein sequence ID" value="KNG93225.1"/>
    <property type="molecule type" value="Genomic_DNA"/>
</dbReference>
<dbReference type="PROSITE" id="PS00216">
    <property type="entry name" value="SUGAR_TRANSPORT_1"/>
    <property type="match status" value="1"/>
</dbReference>
<keyword evidence="8" id="KW-1185">Reference proteome</keyword>
<proteinExistence type="predicted"/>
<dbReference type="OrthoDB" id="9816124at2"/>
<keyword evidence="4 5" id="KW-0472">Membrane</keyword>
<evidence type="ECO:0000259" key="6">
    <source>
        <dbReference type="PROSITE" id="PS50850"/>
    </source>
</evidence>
<sequence length="402" mass="43145">MSATRTIALYPWFKFFQNLIFWQAIWFLYLQQVLTPSEAILLYAVYDISTTALEVPSGYLSDRVGRRFTLLVAAISGAVGSALLAVGDSFAAFAAAQFMLGAAAAFASGTDSAILYESLDDAGRSDEVERQEVRAWRFTFAALAVSAIIGGVMARAAPTLPFTASALAFVGAIWVVWRMAEPRRAVQRSAADTRRALVRALVHPALRWLFALSVLMYGFSHLPFVFGQPFILEALEGAGLGSEAPIVSGTVTAIMMTVSVAASVVAVRLRTRLGLTRLLLLAFGLQIAVAAVLAATNSIIAIAILFLRMVPDSLSRPFLLARVQPLLQSASRATYLSLQGFFGRLFFAASLLVASTGAQTANTLAWEEIRVILGGYVLAGLVCWITLALTARGARLDPVQTP</sequence>
<dbReference type="GO" id="GO:0016020">
    <property type="term" value="C:membrane"/>
    <property type="evidence" value="ECO:0007669"/>
    <property type="project" value="UniProtKB-SubCell"/>
</dbReference>
<feature type="transmembrane region" description="Helical" evidence="5">
    <location>
        <begin position="371"/>
        <end position="391"/>
    </location>
</feature>
<evidence type="ECO:0000256" key="5">
    <source>
        <dbReference type="SAM" id="Phobius"/>
    </source>
</evidence>
<dbReference type="InterPro" id="IPR020846">
    <property type="entry name" value="MFS_dom"/>
</dbReference>
<evidence type="ECO:0000313" key="7">
    <source>
        <dbReference type="EMBL" id="KNG93225.1"/>
    </source>
</evidence>
<name>A0A0L1JN83_9RHOB</name>
<dbReference type="STRING" id="1317121.ATO11_12255"/>
<dbReference type="SUPFAM" id="SSF103473">
    <property type="entry name" value="MFS general substrate transporter"/>
    <property type="match status" value="1"/>
</dbReference>
<dbReference type="PROSITE" id="PS50850">
    <property type="entry name" value="MFS"/>
    <property type="match status" value="1"/>
</dbReference>
<feature type="transmembrane region" description="Helical" evidence="5">
    <location>
        <begin position="246"/>
        <end position="267"/>
    </location>
</feature>
<dbReference type="PATRIC" id="fig|1317121.7.peg.3159"/>